<dbReference type="AlphaFoldDB" id="A0A975G9S9"/>
<dbReference type="InterPro" id="IPR006683">
    <property type="entry name" value="Thioestr_dom"/>
</dbReference>
<dbReference type="PANTHER" id="PTHR11049:SF31">
    <property type="entry name" value="HOTDOG ACOT-TYPE DOMAIN-CONTAINING PROTEIN"/>
    <property type="match status" value="1"/>
</dbReference>
<dbReference type="PROSITE" id="PS51770">
    <property type="entry name" value="HOTDOG_ACOT"/>
    <property type="match status" value="1"/>
</dbReference>
<dbReference type="Proteomes" id="UP000676169">
    <property type="component" value="Chromosome"/>
</dbReference>
<reference evidence="5" key="1">
    <citation type="submission" date="2021-04" db="EMBL/GenBank/DDBJ databases">
        <title>Luteolibacter sp. 32A isolated from the skin of an Anderson's salamander (Ambystoma andersonii).</title>
        <authorList>
            <person name="Spergser J."/>
            <person name="Busse H.-J."/>
        </authorList>
    </citation>
    <scope>NUCLEOTIDE SEQUENCE</scope>
    <source>
        <strain evidence="5">32A</strain>
    </source>
</reference>
<accession>A0A975G9S9</accession>
<keyword evidence="6" id="KW-1185">Reference proteome</keyword>
<evidence type="ECO:0000256" key="1">
    <source>
        <dbReference type="ARBA" id="ARBA00010458"/>
    </source>
</evidence>
<dbReference type="GO" id="GO:0006637">
    <property type="term" value="P:acyl-CoA metabolic process"/>
    <property type="evidence" value="ECO:0007669"/>
    <property type="project" value="TreeGrafter"/>
</dbReference>
<dbReference type="CDD" id="cd03442">
    <property type="entry name" value="BFIT_BACH"/>
    <property type="match status" value="1"/>
</dbReference>
<name>A0A975G9S9_9BACT</name>
<dbReference type="InterPro" id="IPR029069">
    <property type="entry name" value="HotDog_dom_sf"/>
</dbReference>
<organism evidence="5 6">
    <name type="scientific">Luteolibacter ambystomatis</name>
    <dbReference type="NCBI Taxonomy" id="2824561"/>
    <lineage>
        <taxon>Bacteria</taxon>
        <taxon>Pseudomonadati</taxon>
        <taxon>Verrucomicrobiota</taxon>
        <taxon>Verrucomicrobiia</taxon>
        <taxon>Verrucomicrobiales</taxon>
        <taxon>Verrucomicrobiaceae</taxon>
        <taxon>Luteolibacter</taxon>
    </lineage>
</organism>
<protein>
    <submittedName>
        <fullName evidence="5">Acyl-CoA thioesterase</fullName>
    </submittedName>
</protein>
<gene>
    <name evidence="5" type="ORF">KBB96_00910</name>
</gene>
<evidence type="ECO:0000259" key="4">
    <source>
        <dbReference type="PROSITE" id="PS51770"/>
    </source>
</evidence>
<evidence type="ECO:0000313" key="5">
    <source>
        <dbReference type="EMBL" id="QUE51473.1"/>
    </source>
</evidence>
<evidence type="ECO:0000256" key="3">
    <source>
        <dbReference type="PROSITE-ProRule" id="PRU01106"/>
    </source>
</evidence>
<dbReference type="GO" id="GO:0005829">
    <property type="term" value="C:cytosol"/>
    <property type="evidence" value="ECO:0007669"/>
    <property type="project" value="TreeGrafter"/>
</dbReference>
<proteinExistence type="inferred from homology"/>
<keyword evidence="2 3" id="KW-0378">Hydrolase</keyword>
<dbReference type="PANTHER" id="PTHR11049">
    <property type="entry name" value="ACYL COENZYME A THIOESTER HYDROLASE"/>
    <property type="match status" value="1"/>
</dbReference>
<evidence type="ECO:0000313" key="6">
    <source>
        <dbReference type="Proteomes" id="UP000676169"/>
    </source>
</evidence>
<sequence>METHRLILPEDLNQYGFLFGGRLLAWVDEASWIAASLDFPAAKFVTVGMDKVEFHHSVKEGTILAIHCEKARVGTTSVTYAVTVRDGKGEDAPIFSTRVTFVSVDEAGRKLRLEPDGDGGK</sequence>
<comment type="similarity">
    <text evidence="1">Belongs to the acyl coenzyme A hydrolase family.</text>
</comment>
<dbReference type="InterPro" id="IPR033120">
    <property type="entry name" value="HOTDOG_ACOT"/>
</dbReference>
<feature type="domain" description="HotDog ACOT-type" evidence="4">
    <location>
        <begin position="1"/>
        <end position="107"/>
    </location>
</feature>
<dbReference type="SUPFAM" id="SSF54637">
    <property type="entry name" value="Thioesterase/thiol ester dehydrase-isomerase"/>
    <property type="match status" value="1"/>
</dbReference>
<dbReference type="RefSeq" id="WP_211631612.1">
    <property type="nucleotide sequence ID" value="NZ_CP073100.1"/>
</dbReference>
<dbReference type="GO" id="GO:0009062">
    <property type="term" value="P:fatty acid catabolic process"/>
    <property type="evidence" value="ECO:0007669"/>
    <property type="project" value="TreeGrafter"/>
</dbReference>
<dbReference type="Gene3D" id="3.10.129.10">
    <property type="entry name" value="Hotdog Thioesterase"/>
    <property type="match status" value="1"/>
</dbReference>
<dbReference type="KEGG" id="lamb:KBB96_00910"/>
<dbReference type="InterPro" id="IPR040170">
    <property type="entry name" value="Cytosol_ACT"/>
</dbReference>
<dbReference type="GO" id="GO:0052816">
    <property type="term" value="F:long-chain fatty acyl-CoA hydrolase activity"/>
    <property type="evidence" value="ECO:0007669"/>
    <property type="project" value="TreeGrafter"/>
</dbReference>
<dbReference type="Pfam" id="PF03061">
    <property type="entry name" value="4HBT"/>
    <property type="match status" value="1"/>
</dbReference>
<dbReference type="EMBL" id="CP073100">
    <property type="protein sequence ID" value="QUE51473.1"/>
    <property type="molecule type" value="Genomic_DNA"/>
</dbReference>
<evidence type="ECO:0000256" key="2">
    <source>
        <dbReference type="ARBA" id="ARBA00022801"/>
    </source>
</evidence>